<organism evidence="2 3">
    <name type="scientific">Trifolium medium</name>
    <dbReference type="NCBI Taxonomy" id="97028"/>
    <lineage>
        <taxon>Eukaryota</taxon>
        <taxon>Viridiplantae</taxon>
        <taxon>Streptophyta</taxon>
        <taxon>Embryophyta</taxon>
        <taxon>Tracheophyta</taxon>
        <taxon>Spermatophyta</taxon>
        <taxon>Magnoliopsida</taxon>
        <taxon>eudicotyledons</taxon>
        <taxon>Gunneridae</taxon>
        <taxon>Pentapetalae</taxon>
        <taxon>rosids</taxon>
        <taxon>fabids</taxon>
        <taxon>Fabales</taxon>
        <taxon>Fabaceae</taxon>
        <taxon>Papilionoideae</taxon>
        <taxon>50 kb inversion clade</taxon>
        <taxon>NPAAA clade</taxon>
        <taxon>Hologalegina</taxon>
        <taxon>IRL clade</taxon>
        <taxon>Trifolieae</taxon>
        <taxon>Trifolium</taxon>
    </lineage>
</organism>
<name>A0A392UTL1_9FABA</name>
<evidence type="ECO:0000256" key="1">
    <source>
        <dbReference type="SAM" id="MobiDB-lite"/>
    </source>
</evidence>
<dbReference type="AlphaFoldDB" id="A0A392UTL1"/>
<reference evidence="2 3" key="1">
    <citation type="journal article" date="2018" name="Front. Plant Sci.">
        <title>Red Clover (Trifolium pratense) and Zigzag Clover (T. medium) - A Picture of Genomic Similarities and Differences.</title>
        <authorList>
            <person name="Dluhosova J."/>
            <person name="Istvanek J."/>
            <person name="Nedelnik J."/>
            <person name="Repkova J."/>
        </authorList>
    </citation>
    <scope>NUCLEOTIDE SEQUENCE [LARGE SCALE GENOMIC DNA]</scope>
    <source>
        <strain evidence="3">cv. 10/8</strain>
        <tissue evidence="2">Leaf</tissue>
    </source>
</reference>
<accession>A0A392UTL1</accession>
<protein>
    <submittedName>
        <fullName evidence="2">Uncharacterized protein</fullName>
    </submittedName>
</protein>
<evidence type="ECO:0000313" key="3">
    <source>
        <dbReference type="Proteomes" id="UP000265520"/>
    </source>
</evidence>
<keyword evidence="3" id="KW-1185">Reference proteome</keyword>
<sequence>HILSKGDLSNDFEGDRLSDGAEWQTELLVPDQIQ</sequence>
<dbReference type="Proteomes" id="UP000265520">
    <property type="component" value="Unassembled WGS sequence"/>
</dbReference>
<feature type="region of interest" description="Disordered" evidence="1">
    <location>
        <begin position="1"/>
        <end position="34"/>
    </location>
</feature>
<evidence type="ECO:0000313" key="2">
    <source>
        <dbReference type="EMBL" id="MCI79368.1"/>
    </source>
</evidence>
<comment type="caution">
    <text evidence="2">The sequence shown here is derived from an EMBL/GenBank/DDBJ whole genome shotgun (WGS) entry which is preliminary data.</text>
</comment>
<dbReference type="EMBL" id="LXQA010972299">
    <property type="protein sequence ID" value="MCI79368.1"/>
    <property type="molecule type" value="Genomic_DNA"/>
</dbReference>
<feature type="non-terminal residue" evidence="2">
    <location>
        <position position="1"/>
    </location>
</feature>
<proteinExistence type="predicted"/>